<keyword evidence="1" id="KW-1133">Transmembrane helix</keyword>
<evidence type="ECO:0000256" key="1">
    <source>
        <dbReference type="SAM" id="Phobius"/>
    </source>
</evidence>
<evidence type="ECO:0000313" key="2">
    <source>
        <dbReference type="EMBL" id="CAG5106951.1"/>
    </source>
</evidence>
<keyword evidence="1" id="KW-0472">Membrane</keyword>
<dbReference type="EMBL" id="OU015566">
    <property type="protein sequence ID" value="CAG5106951.1"/>
    <property type="molecule type" value="Genomic_DNA"/>
</dbReference>
<keyword evidence="1" id="KW-0812">Transmembrane</keyword>
<proteinExistence type="predicted"/>
<sequence>MSFFTDSFSLYRKNVKLADEKDKANASFEIDGGNLFLASNEELDWDFYSRIEELHTLGAVAFHLANSLVFDIGSTSKPRLSTQYVDASAWGELVTVSSVVEGNGRKYGVLGIDLTFLTPMTKLNNPLFENIFGGAFKSEVFFLDQLGQVIYHPRIGGPEFPRTWNREKVSYKEIHSKFYSDLYETEFIDDIEEILLNFENKPEKTVRRKESYEIHVLLDKSPGLIMIVQFLNDEKEEIRNLTADIEDGFIGVETVKKPTDCTIFLGYAVCYENVDFPIILLDAVNETIRFGSNPDFSQNRNSADSGNFNILSGGKDAYNKNLKTPSFAIEDSRELLLQPTRLTKNAKRDLSIFKDLPSIMKTKFGNYSEKENILRIFASTATGLFYSYPHWNINPDYYAGGEDWVKNATLDSVFTEELFNRSVRRMSRAFSGKDSKGVRIVIGIDVVLSIENIYKLSESEYASTTYLNSTQQLCLGQTCDCLNYQNLELPPFITKCGKIQDQNECEKNIFCDFAGKCQIKKRFVKNRDFFNSRCETSSYGTWMAGLIPLAISILLICSASFLITRHHKNERIKMKQMKDLPIPEKQPFTERISKLFQIK</sequence>
<organism evidence="2 3">
    <name type="scientific">Oikopleura dioica</name>
    <name type="common">Tunicate</name>
    <dbReference type="NCBI Taxonomy" id="34765"/>
    <lineage>
        <taxon>Eukaryota</taxon>
        <taxon>Metazoa</taxon>
        <taxon>Chordata</taxon>
        <taxon>Tunicata</taxon>
        <taxon>Appendicularia</taxon>
        <taxon>Copelata</taxon>
        <taxon>Oikopleuridae</taxon>
        <taxon>Oikopleura</taxon>
    </lineage>
</organism>
<protein>
    <submittedName>
        <fullName evidence="2">Oidioi.mRNA.OKI2018_I69.chr1.g3073.t1.cds</fullName>
    </submittedName>
</protein>
<feature type="transmembrane region" description="Helical" evidence="1">
    <location>
        <begin position="542"/>
        <end position="564"/>
    </location>
</feature>
<keyword evidence="3" id="KW-1185">Reference proteome</keyword>
<reference evidence="2 3" key="1">
    <citation type="submission" date="2021-04" db="EMBL/GenBank/DDBJ databases">
        <authorList>
            <person name="Bliznina A."/>
        </authorList>
    </citation>
    <scope>NUCLEOTIDE SEQUENCE [LARGE SCALE GENOMIC DNA]</scope>
</reference>
<evidence type="ECO:0000313" key="3">
    <source>
        <dbReference type="Proteomes" id="UP001158576"/>
    </source>
</evidence>
<gene>
    <name evidence="2" type="ORF">OKIOD_LOCUS11838</name>
</gene>
<accession>A0ABN7T286</accession>
<name>A0ABN7T286_OIKDI</name>
<dbReference type="Proteomes" id="UP001158576">
    <property type="component" value="Chromosome 1"/>
</dbReference>